<protein>
    <submittedName>
        <fullName evidence="1">Uncharacterized protein</fullName>
    </submittedName>
</protein>
<proteinExistence type="predicted"/>
<organism evidence="1">
    <name type="scientific">marine sediment metagenome</name>
    <dbReference type="NCBI Taxonomy" id="412755"/>
    <lineage>
        <taxon>unclassified sequences</taxon>
        <taxon>metagenomes</taxon>
        <taxon>ecological metagenomes</taxon>
    </lineage>
</organism>
<dbReference type="EMBL" id="LAZR01065638">
    <property type="protein sequence ID" value="KKK55149.1"/>
    <property type="molecule type" value="Genomic_DNA"/>
</dbReference>
<evidence type="ECO:0000313" key="1">
    <source>
        <dbReference type="EMBL" id="KKK55149.1"/>
    </source>
</evidence>
<accession>A0A0F8YLU1</accession>
<name>A0A0F8YLU1_9ZZZZ</name>
<comment type="caution">
    <text evidence="1">The sequence shown here is derived from an EMBL/GenBank/DDBJ whole genome shotgun (WGS) entry which is preliminary data.</text>
</comment>
<reference evidence="1" key="1">
    <citation type="journal article" date="2015" name="Nature">
        <title>Complex archaea that bridge the gap between prokaryotes and eukaryotes.</title>
        <authorList>
            <person name="Spang A."/>
            <person name="Saw J.H."/>
            <person name="Jorgensen S.L."/>
            <person name="Zaremba-Niedzwiedzka K."/>
            <person name="Martijn J."/>
            <person name="Lind A.E."/>
            <person name="van Eijk R."/>
            <person name="Schleper C."/>
            <person name="Guy L."/>
            <person name="Ettema T.J."/>
        </authorList>
    </citation>
    <scope>NUCLEOTIDE SEQUENCE</scope>
</reference>
<gene>
    <name evidence="1" type="ORF">LCGC14_3077490</name>
</gene>
<feature type="non-terminal residue" evidence="1">
    <location>
        <position position="1"/>
    </location>
</feature>
<sequence length="350" mass="38168">DITKSTDVEVSELKTATYDDVQDYINFYGHRSLFPGGAITDNGDGTVAIASLTGWSSISDSESAVGKFFDFAGGNTPSLTDLTTNYIYLDYNGGTPQLVVSTDILTHGFKLDHIHVGTAFRDGTETHFHKPTNFELDLGATVDMHHQEEDLVHRVDGLITTETGTRNLDVTAGVLYEGLNRHTSLPFDTSRSGTADFNEVNKLHDADGDFSANDVGKSVHNTTDDTYGTITAFVDSGELTLAGDTFPDGDENYTIDFWTYHYYDGDLGTPAWVEVHGATQISNSQYNDVATGLSNFTANRYGVSWVFMEIDGQHFHVVYGQGDYKVNQAEEAGVPSSLPNIVTNYCALIA</sequence>
<feature type="non-terminal residue" evidence="1">
    <location>
        <position position="350"/>
    </location>
</feature>
<dbReference type="AlphaFoldDB" id="A0A0F8YLU1"/>